<evidence type="ECO:0000313" key="2">
    <source>
        <dbReference type="EMBL" id="SHH03920.1"/>
    </source>
</evidence>
<feature type="transmembrane region" description="Helical" evidence="1">
    <location>
        <begin position="15"/>
        <end position="32"/>
    </location>
</feature>
<name>A0A1M5PQE8_9EURY</name>
<reference evidence="2 3" key="1">
    <citation type="submission" date="2016-11" db="EMBL/GenBank/DDBJ databases">
        <authorList>
            <person name="Jaros S."/>
            <person name="Januszkiewicz K."/>
            <person name="Wedrychowicz H."/>
        </authorList>
    </citation>
    <scope>NUCLEOTIDE SEQUENCE [LARGE SCALE GENOMIC DNA]</scope>
    <source>
        <strain evidence="2 3">DSM 9297</strain>
    </source>
</reference>
<dbReference type="AlphaFoldDB" id="A0A1M5PQE8"/>
<accession>A0A1M5PQE8</accession>
<evidence type="ECO:0000256" key="1">
    <source>
        <dbReference type="SAM" id="Phobius"/>
    </source>
</evidence>
<gene>
    <name evidence="2" type="ORF">SAMN05443636_1704</name>
</gene>
<dbReference type="Proteomes" id="UP000184357">
    <property type="component" value="Unassembled WGS sequence"/>
</dbReference>
<protein>
    <submittedName>
        <fullName evidence="2">Uncharacterized protein</fullName>
    </submittedName>
</protein>
<feature type="transmembrane region" description="Helical" evidence="1">
    <location>
        <begin position="38"/>
        <end position="57"/>
    </location>
</feature>
<proteinExistence type="predicted"/>
<evidence type="ECO:0000313" key="3">
    <source>
        <dbReference type="Proteomes" id="UP000184357"/>
    </source>
</evidence>
<keyword evidence="1" id="KW-1133">Transmembrane helix</keyword>
<keyword evidence="1" id="KW-0812">Transmembrane</keyword>
<dbReference type="EMBL" id="FQWV01000003">
    <property type="protein sequence ID" value="SHH03920.1"/>
    <property type="molecule type" value="Genomic_DNA"/>
</dbReference>
<sequence>MYMNRTIQQRVNDRWTNVVIFIAAMIVGIMAYTGDLVYTPVVLVLLLIAVGIGRYGFEH</sequence>
<keyword evidence="1" id="KW-0472">Membrane</keyword>
<organism evidence="2 3">
    <name type="scientific">Halobaculum gomorrense</name>
    <dbReference type="NCBI Taxonomy" id="43928"/>
    <lineage>
        <taxon>Archaea</taxon>
        <taxon>Methanobacteriati</taxon>
        <taxon>Methanobacteriota</taxon>
        <taxon>Stenosarchaea group</taxon>
        <taxon>Halobacteria</taxon>
        <taxon>Halobacteriales</taxon>
        <taxon>Haloferacaceae</taxon>
        <taxon>Halobaculum</taxon>
    </lineage>
</organism>
<keyword evidence="3" id="KW-1185">Reference proteome</keyword>